<proteinExistence type="predicted"/>
<sequence>MHPHPSSFRCVHLSCTNICPQRWRADACPFSTGSDAAGQYSVASGGHLPRHLKMKQILSRSSLWHISCRAPLYVRYGRTMGSQAVGVQEVEADDTKYRRWQADETKILIEAKKQYCLGKLEQRETFWAQLKKARSDWKEMETKILVAAKAQDYLEKLESRETFGAELKKFNINWKKIETICKQRGVERSAEQCRTRWRRLRLTYLQIKFWEQEKTPEMSSYWSMSVDERKATGVLLFHLDQSIYNLLDALYNNSADALKEGFIEDAGEVTEFKKMLPGQGMQSPLKEKSQVRGITDASHLSASEDDSHECHRKSSQFSSTEVKANQKQVEWIAGATASVGESARENGCSSSSGLEVSYEMQSAKLAGAASSVENVLQDQRHNSQVAGITAPATQIHEVLRASVASEEGNVSEEQPGEQVSGSAAFAPITEEYGSIDKNVTLKINLEAGDTTNESVLSVSSEETHEKQRGRVAGTVASLQETHQCKNAQTHQIDTELSTSKEKICEGHRATSQPVFTAVEIFNETQNEQAAGEEILKSTNVASNIVGGVKEKTFKDIHASPSLEVQGMDTVLNHSIGQSSEPVLGGHLCRENDKGLPNKEIASTRAEVFSTTQIEQITGSEVSNILPVAINTTAIAEERRSKDSCSLPSNCQGMVIALEGNTMHSSRANLAELTHSSNGEGLLNQETNYTGSEVFRIAESEQVSGSEESKNNPVTDNTINGGQEKMLEGSHSLSYHEFQAVDMPHEENPRNRLKETVIGQSPSGNDVGSLNEEPEYNGAERCGLSQPAQGTNDGLSSIKEDDGCADMVVKRTSATEERTAGMGFGESGEAKGAETLERPATDSPETEEKGSVKEKGLQLYDGWKHNDDFLMYVPAAIGNVIRSVSQTFKKFFKV</sequence>
<protein>
    <recommendedName>
        <fullName evidence="2">Myb-like domain-containing protein</fullName>
    </recommendedName>
</protein>
<dbReference type="EMBL" id="JABFUD020000012">
    <property type="protein sequence ID" value="KAI5072854.1"/>
    <property type="molecule type" value="Genomic_DNA"/>
</dbReference>
<gene>
    <name evidence="3" type="ORF">GOP47_0012960</name>
</gene>
<feature type="region of interest" description="Disordered" evidence="1">
    <location>
        <begin position="756"/>
        <end position="798"/>
    </location>
</feature>
<feature type="compositionally biased region" description="Basic and acidic residues" evidence="1">
    <location>
        <begin position="827"/>
        <end position="852"/>
    </location>
</feature>
<feature type="region of interest" description="Disordered" evidence="1">
    <location>
        <begin position="276"/>
        <end position="321"/>
    </location>
</feature>
<feature type="compositionally biased region" description="Polar residues" evidence="1">
    <location>
        <begin position="757"/>
        <end position="767"/>
    </location>
</feature>
<dbReference type="PANTHER" id="PTHR33492:SF11">
    <property type="entry name" value="OS04G0670900 PROTEIN"/>
    <property type="match status" value="1"/>
</dbReference>
<evidence type="ECO:0000256" key="1">
    <source>
        <dbReference type="SAM" id="MobiDB-lite"/>
    </source>
</evidence>
<evidence type="ECO:0000313" key="4">
    <source>
        <dbReference type="Proteomes" id="UP000886520"/>
    </source>
</evidence>
<dbReference type="InterPro" id="IPR001005">
    <property type="entry name" value="SANT/Myb"/>
</dbReference>
<dbReference type="PANTHER" id="PTHR33492">
    <property type="entry name" value="OSJNBA0043A12.37 PROTEIN-RELATED"/>
    <property type="match status" value="1"/>
</dbReference>
<feature type="domain" description="Myb-like" evidence="2">
    <location>
        <begin position="129"/>
        <end position="201"/>
    </location>
</feature>
<reference evidence="3" key="1">
    <citation type="submission" date="2021-01" db="EMBL/GenBank/DDBJ databases">
        <title>Adiantum capillus-veneris genome.</title>
        <authorList>
            <person name="Fang Y."/>
            <person name="Liao Q."/>
        </authorList>
    </citation>
    <scope>NUCLEOTIDE SEQUENCE</scope>
    <source>
        <strain evidence="3">H3</strain>
        <tissue evidence="3">Leaf</tissue>
    </source>
</reference>
<evidence type="ECO:0000259" key="2">
    <source>
        <dbReference type="PROSITE" id="PS50090"/>
    </source>
</evidence>
<organism evidence="3 4">
    <name type="scientific">Adiantum capillus-veneris</name>
    <name type="common">Maidenhair fern</name>
    <dbReference type="NCBI Taxonomy" id="13818"/>
    <lineage>
        <taxon>Eukaryota</taxon>
        <taxon>Viridiplantae</taxon>
        <taxon>Streptophyta</taxon>
        <taxon>Embryophyta</taxon>
        <taxon>Tracheophyta</taxon>
        <taxon>Polypodiopsida</taxon>
        <taxon>Polypodiidae</taxon>
        <taxon>Polypodiales</taxon>
        <taxon>Pteridineae</taxon>
        <taxon>Pteridaceae</taxon>
        <taxon>Vittarioideae</taxon>
        <taxon>Adiantum</taxon>
    </lineage>
</organism>
<comment type="caution">
    <text evidence="3">The sequence shown here is derived from an EMBL/GenBank/DDBJ whole genome shotgun (WGS) entry which is preliminary data.</text>
</comment>
<feature type="compositionally biased region" description="Polar residues" evidence="1">
    <location>
        <begin position="785"/>
        <end position="794"/>
    </location>
</feature>
<dbReference type="Proteomes" id="UP000886520">
    <property type="component" value="Chromosome 12"/>
</dbReference>
<evidence type="ECO:0000313" key="3">
    <source>
        <dbReference type="EMBL" id="KAI5072854.1"/>
    </source>
</evidence>
<keyword evidence="4" id="KW-1185">Reference proteome</keyword>
<dbReference type="Pfam" id="PF13837">
    <property type="entry name" value="Myb_DNA-bind_4"/>
    <property type="match status" value="1"/>
</dbReference>
<dbReference type="OrthoDB" id="1843873at2759"/>
<dbReference type="InterPro" id="IPR044822">
    <property type="entry name" value="Myb_DNA-bind_4"/>
</dbReference>
<dbReference type="Gene3D" id="1.10.10.60">
    <property type="entry name" value="Homeodomain-like"/>
    <property type="match status" value="1"/>
</dbReference>
<accession>A0A9D4US39</accession>
<name>A0A9D4US39_ADICA</name>
<dbReference type="PROSITE" id="PS50090">
    <property type="entry name" value="MYB_LIKE"/>
    <property type="match status" value="1"/>
</dbReference>
<feature type="region of interest" description="Disordered" evidence="1">
    <location>
        <begin position="404"/>
        <end position="423"/>
    </location>
</feature>
<dbReference type="AlphaFoldDB" id="A0A9D4US39"/>
<feature type="region of interest" description="Disordered" evidence="1">
    <location>
        <begin position="820"/>
        <end position="852"/>
    </location>
</feature>